<evidence type="ECO:0000256" key="3">
    <source>
        <dbReference type="ARBA" id="ARBA00022792"/>
    </source>
</evidence>
<gene>
    <name evidence="10" type="ORF">ILEXP_LOCUS9427</name>
</gene>
<protein>
    <recommendedName>
        <fullName evidence="9">Letm1 RBD domain-containing protein</fullName>
    </recommendedName>
</protein>
<keyword evidence="11" id="KW-1185">Reference proteome</keyword>
<dbReference type="InterPro" id="IPR044202">
    <property type="entry name" value="LETM1/MDM38-like"/>
</dbReference>
<dbReference type="Pfam" id="PF07766">
    <property type="entry name" value="LETM1_RBD"/>
    <property type="match status" value="1"/>
</dbReference>
<evidence type="ECO:0000256" key="7">
    <source>
        <dbReference type="PROSITE-ProRule" id="PRU01094"/>
    </source>
</evidence>
<organism evidence="10 11">
    <name type="scientific">Ilex paraguariensis</name>
    <name type="common">yerba mate</name>
    <dbReference type="NCBI Taxonomy" id="185542"/>
    <lineage>
        <taxon>Eukaryota</taxon>
        <taxon>Viridiplantae</taxon>
        <taxon>Streptophyta</taxon>
        <taxon>Embryophyta</taxon>
        <taxon>Tracheophyta</taxon>
        <taxon>Spermatophyta</taxon>
        <taxon>Magnoliopsida</taxon>
        <taxon>eudicotyledons</taxon>
        <taxon>Gunneridae</taxon>
        <taxon>Pentapetalae</taxon>
        <taxon>asterids</taxon>
        <taxon>campanulids</taxon>
        <taxon>Aquifoliales</taxon>
        <taxon>Aquifoliaceae</taxon>
        <taxon>Ilex</taxon>
    </lineage>
</organism>
<dbReference type="PANTHER" id="PTHR14009:SF31">
    <property type="entry name" value="MITOCHONDRIAL PROTON_CALCIUM EXCHANGER PROTEIN"/>
    <property type="match status" value="1"/>
</dbReference>
<keyword evidence="2" id="KW-0812">Transmembrane</keyword>
<sequence>MKCTLWNNELIPTHLRTQTQIKNDDKLIQAEGVESLSEAELREDCRERGMLGLLSAEEMRQQLRDWLDLSLNHSVPSSLLILSRAFTVSGKLRPEEVVGATLSSLPDEVVDTVGVTALPSEDSVSERRRKLEFLEMQEELIKEEEEKDEEEQARKKDSFVSQEDVALKEITGPTEREAQEQARARALDKQELLCELSRALAVLASASSVSREREEFLRLVNKEIELYNSIVEKEGTVGQQEAMKVYRAAREGSDDSIEVAVGDDVSSALIDRVDAMLQNLEKEIDDVDAKIGDRWRVLDSTGYKIEGRSDGLIVAY</sequence>
<comment type="subcellular location">
    <subcellularLocation>
        <location evidence="1">Mitochondrion inner membrane</location>
        <topology evidence="1">Single-pass membrane protein</topology>
    </subcellularLocation>
</comment>
<reference evidence="10 11" key="1">
    <citation type="submission" date="2024-02" db="EMBL/GenBank/DDBJ databases">
        <authorList>
            <person name="Vignale AGUSTIN F."/>
            <person name="Sosa J E."/>
            <person name="Modenutti C."/>
        </authorList>
    </citation>
    <scope>NUCLEOTIDE SEQUENCE [LARGE SCALE GENOMIC DNA]</scope>
</reference>
<feature type="region of interest" description="Disordered" evidence="8">
    <location>
        <begin position="141"/>
        <end position="178"/>
    </location>
</feature>
<evidence type="ECO:0000313" key="10">
    <source>
        <dbReference type="EMBL" id="CAK9141800.1"/>
    </source>
</evidence>
<accession>A0ABC8R9Z8</accession>
<dbReference type="InterPro" id="IPR033122">
    <property type="entry name" value="LETM1-like_RBD"/>
</dbReference>
<dbReference type="PROSITE" id="PS51758">
    <property type="entry name" value="LETM1_RBD"/>
    <property type="match status" value="1"/>
</dbReference>
<evidence type="ECO:0000256" key="6">
    <source>
        <dbReference type="ARBA" id="ARBA00023136"/>
    </source>
</evidence>
<dbReference type="Proteomes" id="UP001642360">
    <property type="component" value="Unassembled WGS sequence"/>
</dbReference>
<evidence type="ECO:0000256" key="1">
    <source>
        <dbReference type="ARBA" id="ARBA00004434"/>
    </source>
</evidence>
<dbReference type="AlphaFoldDB" id="A0ABC8R9Z8"/>
<evidence type="ECO:0000256" key="2">
    <source>
        <dbReference type="ARBA" id="ARBA00022692"/>
    </source>
</evidence>
<keyword evidence="5 7" id="KW-0496">Mitochondrion</keyword>
<dbReference type="EMBL" id="CAUOFW020001176">
    <property type="protein sequence ID" value="CAK9141800.1"/>
    <property type="molecule type" value="Genomic_DNA"/>
</dbReference>
<name>A0ABC8R9Z8_9AQUA</name>
<keyword evidence="6" id="KW-0472">Membrane</keyword>
<comment type="caution">
    <text evidence="10">The sequence shown here is derived from an EMBL/GenBank/DDBJ whole genome shotgun (WGS) entry which is preliminary data.</text>
</comment>
<dbReference type="GO" id="GO:0005743">
    <property type="term" value="C:mitochondrial inner membrane"/>
    <property type="evidence" value="ECO:0007669"/>
    <property type="project" value="UniProtKB-SubCell"/>
</dbReference>
<evidence type="ECO:0000259" key="9">
    <source>
        <dbReference type="PROSITE" id="PS51758"/>
    </source>
</evidence>
<evidence type="ECO:0000256" key="5">
    <source>
        <dbReference type="ARBA" id="ARBA00023128"/>
    </source>
</evidence>
<evidence type="ECO:0000256" key="8">
    <source>
        <dbReference type="SAM" id="MobiDB-lite"/>
    </source>
</evidence>
<evidence type="ECO:0000256" key="4">
    <source>
        <dbReference type="ARBA" id="ARBA00022989"/>
    </source>
</evidence>
<keyword evidence="3" id="KW-0999">Mitochondrion inner membrane</keyword>
<keyword evidence="4" id="KW-1133">Transmembrane helix</keyword>
<feature type="compositionally biased region" description="Acidic residues" evidence="8">
    <location>
        <begin position="141"/>
        <end position="151"/>
    </location>
</feature>
<proteinExistence type="predicted"/>
<evidence type="ECO:0000313" key="11">
    <source>
        <dbReference type="Proteomes" id="UP001642360"/>
    </source>
</evidence>
<dbReference type="PANTHER" id="PTHR14009">
    <property type="entry name" value="LEUCINE ZIPPER-EF-HAND CONTAINING TRANSMEMBRANE PROTEIN"/>
    <property type="match status" value="1"/>
</dbReference>
<feature type="domain" description="Letm1 RBD" evidence="9">
    <location>
        <begin position="1"/>
        <end position="122"/>
    </location>
</feature>